<reference evidence="2" key="1">
    <citation type="journal article" date="2013" name="Genetics">
        <title>The draft genome and transcriptome of Panagrellus redivivus are shaped by the harsh demands of a free-living lifestyle.</title>
        <authorList>
            <person name="Srinivasan J."/>
            <person name="Dillman A.R."/>
            <person name="Macchietto M.G."/>
            <person name="Heikkinen L."/>
            <person name="Lakso M."/>
            <person name="Fracchia K.M."/>
            <person name="Antoshechkin I."/>
            <person name="Mortazavi A."/>
            <person name="Wong G."/>
            <person name="Sternberg P.W."/>
        </authorList>
    </citation>
    <scope>NUCLEOTIDE SEQUENCE [LARGE SCALE GENOMIC DNA]</scope>
    <source>
        <strain evidence="2">MT8872</strain>
    </source>
</reference>
<reference evidence="3" key="2">
    <citation type="submission" date="2020-10" db="UniProtKB">
        <authorList>
            <consortium name="WormBaseParasite"/>
        </authorList>
    </citation>
    <scope>IDENTIFICATION</scope>
</reference>
<evidence type="ECO:0000313" key="3">
    <source>
        <dbReference type="WBParaSite" id="Pan_g22277.t1"/>
    </source>
</evidence>
<sequence length="131" mass="14675">MQTRSLFAVLILGFAVGIAFAETDDVDWLEQLSPENVVHVAMETFRSVLNKADPESQKKAKLEVASYLPHYPGLKNSVDLSTNQFCDLVLETVLAALSEQSSSEQEAEKQKFLDLIKKFDKEVEVILKSLE</sequence>
<evidence type="ECO:0000256" key="1">
    <source>
        <dbReference type="SAM" id="SignalP"/>
    </source>
</evidence>
<organism evidence="2 3">
    <name type="scientific">Panagrellus redivivus</name>
    <name type="common">Microworm</name>
    <dbReference type="NCBI Taxonomy" id="6233"/>
    <lineage>
        <taxon>Eukaryota</taxon>
        <taxon>Metazoa</taxon>
        <taxon>Ecdysozoa</taxon>
        <taxon>Nematoda</taxon>
        <taxon>Chromadorea</taxon>
        <taxon>Rhabditida</taxon>
        <taxon>Tylenchina</taxon>
        <taxon>Panagrolaimomorpha</taxon>
        <taxon>Panagrolaimoidea</taxon>
        <taxon>Panagrolaimidae</taxon>
        <taxon>Panagrellus</taxon>
    </lineage>
</organism>
<feature type="signal peptide" evidence="1">
    <location>
        <begin position="1"/>
        <end position="21"/>
    </location>
</feature>
<accession>A0A7E4VL54</accession>
<keyword evidence="2" id="KW-1185">Reference proteome</keyword>
<name>A0A7E4VL54_PANRE</name>
<dbReference type="Proteomes" id="UP000492821">
    <property type="component" value="Unassembled WGS sequence"/>
</dbReference>
<feature type="chain" id="PRO_5029012911" evidence="1">
    <location>
        <begin position="22"/>
        <end position="131"/>
    </location>
</feature>
<dbReference type="WBParaSite" id="Pan_g22277.t1">
    <property type="protein sequence ID" value="Pan_g22277.t1"/>
    <property type="gene ID" value="Pan_g22277"/>
</dbReference>
<evidence type="ECO:0000313" key="2">
    <source>
        <dbReference type="Proteomes" id="UP000492821"/>
    </source>
</evidence>
<proteinExistence type="predicted"/>
<keyword evidence="1" id="KW-0732">Signal</keyword>
<dbReference type="AlphaFoldDB" id="A0A7E4VL54"/>
<protein>
    <submittedName>
        <fullName evidence="3">Group 1 truncated hemoglobin</fullName>
    </submittedName>
</protein>